<dbReference type="CDD" id="cd07505">
    <property type="entry name" value="HAD_BPGM-like"/>
    <property type="match status" value="1"/>
</dbReference>
<dbReference type="NCBIfam" id="TIGR01549">
    <property type="entry name" value="HAD-SF-IA-v1"/>
    <property type="match status" value="1"/>
</dbReference>
<keyword evidence="5" id="KW-0119">Carbohydrate metabolism</keyword>
<dbReference type="Gene3D" id="1.10.150.240">
    <property type="entry name" value="Putative phosphatase, domain 2"/>
    <property type="match status" value="1"/>
</dbReference>
<comment type="similarity">
    <text evidence="2">Belongs to the HAD-like hydrolase superfamily. CbbY/CbbZ/Gph/YieH family.</text>
</comment>
<keyword evidence="7" id="KW-1185">Reference proteome</keyword>
<gene>
    <name evidence="6" type="ORF">A7E78_08875</name>
</gene>
<keyword evidence="3" id="KW-0479">Metal-binding</keyword>
<evidence type="ECO:0000256" key="3">
    <source>
        <dbReference type="ARBA" id="ARBA00022723"/>
    </source>
</evidence>
<dbReference type="PANTHER" id="PTHR46193">
    <property type="entry name" value="6-PHOSPHOGLUCONATE PHOSPHATASE"/>
    <property type="match status" value="1"/>
</dbReference>
<name>A0A1L3GQL3_9BACT</name>
<dbReference type="Proteomes" id="UP000182517">
    <property type="component" value="Chromosome"/>
</dbReference>
<evidence type="ECO:0000313" key="6">
    <source>
        <dbReference type="EMBL" id="APG27938.1"/>
    </source>
</evidence>
<dbReference type="AlphaFoldDB" id="A0A1L3GQL3"/>
<dbReference type="InterPro" id="IPR023198">
    <property type="entry name" value="PGP-like_dom2"/>
</dbReference>
<dbReference type="InterPro" id="IPR051600">
    <property type="entry name" value="Beta-PGM-like"/>
</dbReference>
<evidence type="ECO:0000256" key="1">
    <source>
        <dbReference type="ARBA" id="ARBA00001946"/>
    </source>
</evidence>
<sequence>MVKAVFWDNDGVLVDTEHLYFEASRDALRQVDIELSIEQFAHISLGLGKSSLCLASEQGVSDRTLETLRQHINQRYAELLQNGAAPMAGASETLQALHGKVAMAIVTSSRREHFDLIHQNNGLLGFFDFILTREDYQYSKPNPEPYLKALKISGLQAEECLVIEDTRRGFEAARQAGLRCVVLPNRLTPNNEFNGAFQVIRKLQEVPPWFWEKSLPRRFRCPLAKLPVQSEKSQRGLHFSMKELIFSNS</sequence>
<dbReference type="GO" id="GO:0003824">
    <property type="term" value="F:catalytic activity"/>
    <property type="evidence" value="ECO:0007669"/>
    <property type="project" value="UniProtKB-ARBA"/>
</dbReference>
<dbReference type="EMBL" id="CP015519">
    <property type="protein sequence ID" value="APG27938.1"/>
    <property type="molecule type" value="Genomic_DNA"/>
</dbReference>
<evidence type="ECO:0000313" key="7">
    <source>
        <dbReference type="Proteomes" id="UP000182517"/>
    </source>
</evidence>
<dbReference type="SUPFAM" id="SSF56784">
    <property type="entry name" value="HAD-like"/>
    <property type="match status" value="1"/>
</dbReference>
<evidence type="ECO:0000256" key="5">
    <source>
        <dbReference type="ARBA" id="ARBA00023277"/>
    </source>
</evidence>
<evidence type="ECO:0008006" key="8">
    <source>
        <dbReference type="Google" id="ProtNLM"/>
    </source>
</evidence>
<dbReference type="SFLD" id="SFLDS00003">
    <property type="entry name" value="Haloacid_Dehalogenase"/>
    <property type="match status" value="1"/>
</dbReference>
<dbReference type="STRING" id="1842532.A7E78_08875"/>
<dbReference type="Gene3D" id="3.40.50.1000">
    <property type="entry name" value="HAD superfamily/HAD-like"/>
    <property type="match status" value="1"/>
</dbReference>
<dbReference type="GO" id="GO:0046872">
    <property type="term" value="F:metal ion binding"/>
    <property type="evidence" value="ECO:0007669"/>
    <property type="project" value="UniProtKB-KW"/>
</dbReference>
<keyword evidence="4" id="KW-0460">Magnesium</keyword>
<dbReference type="InterPro" id="IPR041492">
    <property type="entry name" value="HAD_2"/>
</dbReference>
<dbReference type="OrthoDB" id="9807630at2"/>
<dbReference type="PANTHER" id="PTHR46193:SF18">
    <property type="entry name" value="HEXITOL PHOSPHATASE B"/>
    <property type="match status" value="1"/>
</dbReference>
<protein>
    <recommendedName>
        <fullName evidence="8">HAD family hydrolase</fullName>
    </recommendedName>
</protein>
<dbReference type="InterPro" id="IPR036412">
    <property type="entry name" value="HAD-like_sf"/>
</dbReference>
<dbReference type="RefSeq" id="WP_072283901.1">
    <property type="nucleotide sequence ID" value="NZ_CP015519.1"/>
</dbReference>
<dbReference type="InterPro" id="IPR023214">
    <property type="entry name" value="HAD_sf"/>
</dbReference>
<accession>A0A1L3GQL3</accession>
<dbReference type="Pfam" id="PF13419">
    <property type="entry name" value="HAD_2"/>
    <property type="match status" value="1"/>
</dbReference>
<dbReference type="KEGG" id="pef:A7E78_08875"/>
<dbReference type="InterPro" id="IPR006439">
    <property type="entry name" value="HAD-SF_hydro_IA"/>
</dbReference>
<evidence type="ECO:0000256" key="4">
    <source>
        <dbReference type="ARBA" id="ARBA00022842"/>
    </source>
</evidence>
<proteinExistence type="inferred from homology"/>
<organism evidence="6 7">
    <name type="scientific">Syntrophotalea acetylenivorans</name>
    <dbReference type="NCBI Taxonomy" id="1842532"/>
    <lineage>
        <taxon>Bacteria</taxon>
        <taxon>Pseudomonadati</taxon>
        <taxon>Thermodesulfobacteriota</taxon>
        <taxon>Desulfuromonadia</taxon>
        <taxon>Desulfuromonadales</taxon>
        <taxon>Syntrophotaleaceae</taxon>
        <taxon>Syntrophotalea</taxon>
    </lineage>
</organism>
<comment type="cofactor">
    <cofactor evidence="1">
        <name>Mg(2+)</name>
        <dbReference type="ChEBI" id="CHEBI:18420"/>
    </cofactor>
</comment>
<dbReference type="SFLD" id="SFLDG01135">
    <property type="entry name" value="C1.5.6:_HAD__Beta-PGM__Phospha"/>
    <property type="match status" value="1"/>
</dbReference>
<dbReference type="NCBIfam" id="TIGR01509">
    <property type="entry name" value="HAD-SF-IA-v3"/>
    <property type="match status" value="1"/>
</dbReference>
<reference evidence="6 7" key="1">
    <citation type="journal article" date="2017" name="Genome Announc.">
        <title>Complete Genome Sequences of Two Acetylene-Fermenting Pelobacter acetylenicus Strains.</title>
        <authorList>
            <person name="Sutton J.M."/>
            <person name="Baesman S.M."/>
            <person name="Fierst J.L."/>
            <person name="Poret-Peterson A.T."/>
            <person name="Oremland R.S."/>
            <person name="Dunlap D.S."/>
            <person name="Akob D.M."/>
        </authorList>
    </citation>
    <scope>NUCLEOTIDE SEQUENCE [LARGE SCALE GENOMIC DNA]</scope>
    <source>
        <strain evidence="6 7">SFB93</strain>
    </source>
</reference>
<dbReference type="SFLD" id="SFLDG01129">
    <property type="entry name" value="C1.5:_HAD__Beta-PGM__Phosphata"/>
    <property type="match status" value="1"/>
</dbReference>
<evidence type="ECO:0000256" key="2">
    <source>
        <dbReference type="ARBA" id="ARBA00006171"/>
    </source>
</evidence>